<reference evidence="1" key="1">
    <citation type="submission" date="2023-07" db="EMBL/GenBank/DDBJ databases">
        <title>Sorghum-associated microbial communities from plants grown in Nebraska, USA.</title>
        <authorList>
            <person name="Schachtman D."/>
        </authorList>
    </citation>
    <scope>NUCLEOTIDE SEQUENCE</scope>
    <source>
        <strain evidence="1">BE80</strain>
    </source>
</reference>
<organism evidence="1 2">
    <name type="scientific">Paenibacillus amylolyticus</name>
    <dbReference type="NCBI Taxonomy" id="1451"/>
    <lineage>
        <taxon>Bacteria</taxon>
        <taxon>Bacillati</taxon>
        <taxon>Bacillota</taxon>
        <taxon>Bacilli</taxon>
        <taxon>Bacillales</taxon>
        <taxon>Paenibacillaceae</taxon>
        <taxon>Paenibacillus</taxon>
    </lineage>
</organism>
<protein>
    <submittedName>
        <fullName evidence="1">Uncharacterized protein</fullName>
    </submittedName>
</protein>
<accession>A0AAP5H4I8</accession>
<dbReference type="Proteomes" id="UP001254832">
    <property type="component" value="Unassembled WGS sequence"/>
</dbReference>
<proteinExistence type="predicted"/>
<evidence type="ECO:0000313" key="1">
    <source>
        <dbReference type="EMBL" id="MDR6726225.1"/>
    </source>
</evidence>
<comment type="caution">
    <text evidence="1">The sequence shown here is derived from an EMBL/GenBank/DDBJ whole genome shotgun (WGS) entry which is preliminary data.</text>
</comment>
<gene>
    <name evidence="1" type="ORF">J2W91_004731</name>
</gene>
<evidence type="ECO:0000313" key="2">
    <source>
        <dbReference type="Proteomes" id="UP001254832"/>
    </source>
</evidence>
<name>A0AAP5H4I8_PAEAM</name>
<sequence length="58" mass="6713">MDKVYSRMYHMPMFQLIMLPLMALAIQTPVLQLKQTLKMLIGSVQALMEHVLQLVGRL</sequence>
<dbReference type="EMBL" id="JAVDTR010000015">
    <property type="protein sequence ID" value="MDR6726225.1"/>
    <property type="molecule type" value="Genomic_DNA"/>
</dbReference>
<dbReference type="AlphaFoldDB" id="A0AAP5H4I8"/>